<keyword evidence="1" id="KW-0962">Peroxisome biogenesis</keyword>
<dbReference type="OMA" id="AYHPTVA"/>
<dbReference type="STRING" id="578459.A0A194S9Z9"/>
<dbReference type="AlphaFoldDB" id="A0A194S9Z9"/>
<evidence type="ECO:0000256" key="4">
    <source>
        <dbReference type="ARBA" id="ARBA00046271"/>
    </source>
</evidence>
<organism evidence="5 6">
    <name type="scientific">Rhodotorula graminis (strain WP1)</name>
    <dbReference type="NCBI Taxonomy" id="578459"/>
    <lineage>
        <taxon>Eukaryota</taxon>
        <taxon>Fungi</taxon>
        <taxon>Dikarya</taxon>
        <taxon>Basidiomycota</taxon>
        <taxon>Pucciniomycotina</taxon>
        <taxon>Microbotryomycetes</taxon>
        <taxon>Sporidiobolales</taxon>
        <taxon>Sporidiobolaceae</taxon>
        <taxon>Rhodotorula</taxon>
    </lineage>
</organism>
<dbReference type="InterPro" id="IPR008733">
    <property type="entry name" value="PEX11"/>
</dbReference>
<dbReference type="Pfam" id="PF05648">
    <property type="entry name" value="PEX11"/>
    <property type="match status" value="1"/>
</dbReference>
<dbReference type="OrthoDB" id="411017at2759"/>
<evidence type="ECO:0000313" key="5">
    <source>
        <dbReference type="EMBL" id="KPV77432.1"/>
    </source>
</evidence>
<evidence type="ECO:0000256" key="2">
    <source>
        <dbReference type="ARBA" id="ARBA00023136"/>
    </source>
</evidence>
<keyword evidence="6" id="KW-1185">Reference proteome</keyword>
<protein>
    <recommendedName>
        <fullName evidence="7">Peroxisomal biogenesis factor 11</fullName>
    </recommendedName>
</protein>
<dbReference type="GO" id="GO:0005778">
    <property type="term" value="C:peroxisomal membrane"/>
    <property type="evidence" value="ECO:0007669"/>
    <property type="project" value="UniProtKB-SubCell"/>
</dbReference>
<gene>
    <name evidence="5" type="ORF">RHOBADRAFT_12042</name>
</gene>
<accession>A0A194S9Z9</accession>
<dbReference type="EMBL" id="KQ474074">
    <property type="protein sequence ID" value="KPV77432.1"/>
    <property type="molecule type" value="Genomic_DNA"/>
</dbReference>
<dbReference type="PANTHER" id="PTHR12652:SF50">
    <property type="entry name" value="PEROXIN 11"/>
    <property type="match status" value="1"/>
</dbReference>
<evidence type="ECO:0000313" key="6">
    <source>
        <dbReference type="Proteomes" id="UP000053890"/>
    </source>
</evidence>
<keyword evidence="3" id="KW-0576">Peroxisome</keyword>
<dbReference type="GeneID" id="28972524"/>
<name>A0A194S9Z9_RHOGW</name>
<evidence type="ECO:0008006" key="7">
    <source>
        <dbReference type="Google" id="ProtNLM"/>
    </source>
</evidence>
<dbReference type="RefSeq" id="XP_018273481.1">
    <property type="nucleotide sequence ID" value="XM_018412075.1"/>
</dbReference>
<evidence type="ECO:0000256" key="1">
    <source>
        <dbReference type="ARBA" id="ARBA00022593"/>
    </source>
</evidence>
<dbReference type="GO" id="GO:0016559">
    <property type="term" value="P:peroxisome fission"/>
    <property type="evidence" value="ECO:0007669"/>
    <property type="project" value="InterPro"/>
</dbReference>
<evidence type="ECO:0000256" key="3">
    <source>
        <dbReference type="ARBA" id="ARBA00023140"/>
    </source>
</evidence>
<comment type="subcellular location">
    <subcellularLocation>
        <location evidence="4">Peroxisome membrane</location>
    </subcellularLocation>
</comment>
<sequence>MVSLPTPCTATGTPAHRLPLGPPSQTVVHQLVLHPAISASLKVGSTTVGRDKLYRAIQYYSRFLAWYCLRKGYSNETVARLNALKSTLGLSRKLMRIGKPLEHAQAAVKSLDIQDSVLKLTTVGRQVGYAGYLVHDMLVWLHSAKVVSFSPVTYKRIQLRAARLWMTGIACSIVCSAYKLYGLQQREAAVRRAFGGEKVDERKVELKTIRTQQAATRYQLVQDSLDILIPSGTLGFHSLNDGVIGLAGTVTSFMGLRSQVNKVLGGAK</sequence>
<keyword evidence="2" id="KW-0472">Membrane</keyword>
<proteinExistence type="predicted"/>
<dbReference type="PANTHER" id="PTHR12652">
    <property type="entry name" value="PEROXISOMAL BIOGENESIS FACTOR 11"/>
    <property type="match status" value="1"/>
</dbReference>
<dbReference type="Proteomes" id="UP000053890">
    <property type="component" value="Unassembled WGS sequence"/>
</dbReference>
<reference evidence="5 6" key="1">
    <citation type="journal article" date="2015" name="Front. Microbiol.">
        <title>Genome sequence of the plant growth promoting endophytic yeast Rhodotorula graminis WP1.</title>
        <authorList>
            <person name="Firrincieli A."/>
            <person name="Otillar R."/>
            <person name="Salamov A."/>
            <person name="Schmutz J."/>
            <person name="Khan Z."/>
            <person name="Redman R.S."/>
            <person name="Fleck N.D."/>
            <person name="Lindquist E."/>
            <person name="Grigoriev I.V."/>
            <person name="Doty S.L."/>
        </authorList>
    </citation>
    <scope>NUCLEOTIDE SEQUENCE [LARGE SCALE GENOMIC DNA]</scope>
    <source>
        <strain evidence="5 6">WP1</strain>
    </source>
</reference>